<evidence type="ECO:0000313" key="2">
    <source>
        <dbReference type="Proteomes" id="UP001153332"/>
    </source>
</evidence>
<accession>A0ACC2JLH3</accession>
<evidence type="ECO:0000313" key="1">
    <source>
        <dbReference type="EMBL" id="KAJ8128112.1"/>
    </source>
</evidence>
<sequence>MTRFELETDLWQGTVTEFTPGRGGQLNFSQAISFATLLMQSISQVWLDDGYERQEVEDYNDLVWRKEWVQARARSGRGAALGTNWAVTSALETEGRLFLLVASGIEHDTGDLNEVENYLVWCALNRHLCSNPQQDLDMTILYVCGTACRIAYLGYSGSGKKIDKVDIRPPVQITEANYKKNIPEILNSLANLSLKSPNLKEIVEQSCWSPSSASLTT</sequence>
<gene>
    <name evidence="1" type="ORF">O1611_g5522</name>
</gene>
<proteinExistence type="predicted"/>
<name>A0ACC2JLH3_9PEZI</name>
<protein>
    <submittedName>
        <fullName evidence="1">Uncharacterized protein</fullName>
    </submittedName>
</protein>
<organism evidence="1 2">
    <name type="scientific">Lasiodiplodia mahajangana</name>
    <dbReference type="NCBI Taxonomy" id="1108764"/>
    <lineage>
        <taxon>Eukaryota</taxon>
        <taxon>Fungi</taxon>
        <taxon>Dikarya</taxon>
        <taxon>Ascomycota</taxon>
        <taxon>Pezizomycotina</taxon>
        <taxon>Dothideomycetes</taxon>
        <taxon>Dothideomycetes incertae sedis</taxon>
        <taxon>Botryosphaeriales</taxon>
        <taxon>Botryosphaeriaceae</taxon>
        <taxon>Lasiodiplodia</taxon>
    </lineage>
</organism>
<dbReference type="EMBL" id="JAPUUL010001184">
    <property type="protein sequence ID" value="KAJ8128112.1"/>
    <property type="molecule type" value="Genomic_DNA"/>
</dbReference>
<keyword evidence="2" id="KW-1185">Reference proteome</keyword>
<comment type="caution">
    <text evidence="1">The sequence shown here is derived from an EMBL/GenBank/DDBJ whole genome shotgun (WGS) entry which is preliminary data.</text>
</comment>
<reference evidence="1" key="1">
    <citation type="submission" date="2022-12" db="EMBL/GenBank/DDBJ databases">
        <title>Genome Sequence of Lasiodiplodia mahajangana.</title>
        <authorList>
            <person name="Buettner E."/>
        </authorList>
    </citation>
    <scope>NUCLEOTIDE SEQUENCE</scope>
    <source>
        <strain evidence="1">VT137</strain>
    </source>
</reference>
<dbReference type="Proteomes" id="UP001153332">
    <property type="component" value="Unassembled WGS sequence"/>
</dbReference>